<gene>
    <name evidence="4" type="ORF">A2831_02680</name>
</gene>
<reference evidence="4 5" key="1">
    <citation type="journal article" date="2016" name="Nat. Commun.">
        <title>Thousands of microbial genomes shed light on interconnected biogeochemical processes in an aquifer system.</title>
        <authorList>
            <person name="Anantharaman K."/>
            <person name="Brown C.T."/>
            <person name="Hug L.A."/>
            <person name="Sharon I."/>
            <person name="Castelle C.J."/>
            <person name="Probst A.J."/>
            <person name="Thomas B.C."/>
            <person name="Singh A."/>
            <person name="Wilkins M.J."/>
            <person name="Karaoz U."/>
            <person name="Brodie E.L."/>
            <person name="Williams K.H."/>
            <person name="Hubbard S.S."/>
            <person name="Banfield J.F."/>
        </authorList>
    </citation>
    <scope>NUCLEOTIDE SEQUENCE [LARGE SCALE GENOMIC DNA]</scope>
</reference>
<evidence type="ECO:0000256" key="1">
    <source>
        <dbReference type="ARBA" id="ARBA00022679"/>
    </source>
</evidence>
<keyword evidence="2" id="KW-0418">Kinase</keyword>
<evidence type="ECO:0000313" key="4">
    <source>
        <dbReference type="EMBL" id="OGN05249.1"/>
    </source>
</evidence>
<dbReference type="PANTHER" id="PTHR10584">
    <property type="entry name" value="SUGAR KINASE"/>
    <property type="match status" value="1"/>
</dbReference>
<dbReference type="SUPFAM" id="SSF53613">
    <property type="entry name" value="Ribokinase-like"/>
    <property type="match status" value="1"/>
</dbReference>
<protein>
    <recommendedName>
        <fullName evidence="3">Carbohydrate kinase PfkB domain-containing protein</fullName>
    </recommendedName>
</protein>
<sequence length="326" mass="35450">MFDIITIGSATRDVLLKAEGFELRKHTDSPTGAEQCFPLGSKIEIKEIVFTTGGGGTNAAVTFGRQGFKAACVGVVGSDMVGKEILAELKKERIKPLFQEHSDDMTAYSTILVHSNAERTILSYKGEGQHFDLKKVPFGKLRAKWFYIDSLGGHYDLLEALVSYAVKNGIKIACNPGGKEIEHGIEKLKPLLSQIDIFITNKEEATQLLGEEKTESTEWILSGLQKAVKGIVVLTDGHNGVRVRMGDREFRAGIPDSPVVERTGAGDAFGSGLVSEYMRSDDIMKAIQFATANASSVVTKFGGKAGILKKGDWGPWPLVEVRESQI</sequence>
<dbReference type="AlphaFoldDB" id="A0A1F8EYY1"/>
<dbReference type="GO" id="GO:0016301">
    <property type="term" value="F:kinase activity"/>
    <property type="evidence" value="ECO:0007669"/>
    <property type="project" value="UniProtKB-KW"/>
</dbReference>
<dbReference type="Gene3D" id="3.40.1190.20">
    <property type="match status" value="1"/>
</dbReference>
<organism evidence="4 5">
    <name type="scientific">Candidatus Yanofskybacteria bacterium RIFCSPHIGHO2_01_FULL_44_17</name>
    <dbReference type="NCBI Taxonomy" id="1802668"/>
    <lineage>
        <taxon>Bacteria</taxon>
        <taxon>Candidatus Yanofskyibacteriota</taxon>
    </lineage>
</organism>
<accession>A0A1F8EYY1</accession>
<name>A0A1F8EYY1_9BACT</name>
<proteinExistence type="predicted"/>
<evidence type="ECO:0000313" key="5">
    <source>
        <dbReference type="Proteomes" id="UP000177507"/>
    </source>
</evidence>
<feature type="domain" description="Carbohydrate kinase PfkB" evidence="3">
    <location>
        <begin position="39"/>
        <end position="305"/>
    </location>
</feature>
<dbReference type="PANTHER" id="PTHR10584:SF166">
    <property type="entry name" value="RIBOKINASE"/>
    <property type="match status" value="1"/>
</dbReference>
<dbReference type="STRING" id="1802668.A2831_02680"/>
<keyword evidence="1" id="KW-0808">Transferase</keyword>
<dbReference type="EMBL" id="MGJI01000011">
    <property type="protein sequence ID" value="OGN05249.1"/>
    <property type="molecule type" value="Genomic_DNA"/>
</dbReference>
<dbReference type="Pfam" id="PF00294">
    <property type="entry name" value="PfkB"/>
    <property type="match status" value="1"/>
</dbReference>
<evidence type="ECO:0000256" key="2">
    <source>
        <dbReference type="ARBA" id="ARBA00022777"/>
    </source>
</evidence>
<dbReference type="InterPro" id="IPR011611">
    <property type="entry name" value="PfkB_dom"/>
</dbReference>
<evidence type="ECO:0000259" key="3">
    <source>
        <dbReference type="Pfam" id="PF00294"/>
    </source>
</evidence>
<dbReference type="Proteomes" id="UP000177507">
    <property type="component" value="Unassembled WGS sequence"/>
</dbReference>
<dbReference type="InterPro" id="IPR029056">
    <property type="entry name" value="Ribokinase-like"/>
</dbReference>
<comment type="caution">
    <text evidence="4">The sequence shown here is derived from an EMBL/GenBank/DDBJ whole genome shotgun (WGS) entry which is preliminary data.</text>
</comment>